<gene>
    <name evidence="19" type="ORF">CHC_T00005843001</name>
</gene>
<dbReference type="PANTHER" id="PTHR11216:SF31">
    <property type="entry name" value="AT21416P"/>
    <property type="match status" value="1"/>
</dbReference>
<reference evidence="20" key="1">
    <citation type="journal article" date="2013" name="Proc. Natl. Acad. Sci. U.S.A.">
        <title>Genome structure and metabolic features in the red seaweed Chondrus crispus shed light on evolution of the Archaeplastida.</title>
        <authorList>
            <person name="Collen J."/>
            <person name="Porcel B."/>
            <person name="Carre W."/>
            <person name="Ball S.G."/>
            <person name="Chaparro C."/>
            <person name="Tonon T."/>
            <person name="Barbeyron T."/>
            <person name="Michel G."/>
            <person name="Noel B."/>
            <person name="Valentin K."/>
            <person name="Elias M."/>
            <person name="Artiguenave F."/>
            <person name="Arun A."/>
            <person name="Aury J.M."/>
            <person name="Barbosa-Neto J.F."/>
            <person name="Bothwell J.H."/>
            <person name="Bouget F.Y."/>
            <person name="Brillet L."/>
            <person name="Cabello-Hurtado F."/>
            <person name="Capella-Gutierrez S."/>
            <person name="Charrier B."/>
            <person name="Cladiere L."/>
            <person name="Cock J.M."/>
            <person name="Coelho S.M."/>
            <person name="Colleoni C."/>
            <person name="Czjzek M."/>
            <person name="Da Silva C."/>
            <person name="Delage L."/>
            <person name="Denoeud F."/>
            <person name="Deschamps P."/>
            <person name="Dittami S.M."/>
            <person name="Gabaldon T."/>
            <person name="Gachon C.M."/>
            <person name="Groisillier A."/>
            <person name="Herve C."/>
            <person name="Jabbari K."/>
            <person name="Katinka M."/>
            <person name="Kloareg B."/>
            <person name="Kowalczyk N."/>
            <person name="Labadie K."/>
            <person name="Leblanc C."/>
            <person name="Lopez P.J."/>
            <person name="McLachlan D.H."/>
            <person name="Meslet-Cladiere L."/>
            <person name="Moustafa A."/>
            <person name="Nehr Z."/>
            <person name="Nyvall Collen P."/>
            <person name="Panaud O."/>
            <person name="Partensky F."/>
            <person name="Poulain J."/>
            <person name="Rensing S.A."/>
            <person name="Rousvoal S."/>
            <person name="Samson G."/>
            <person name="Symeonidi A."/>
            <person name="Weissenbach J."/>
            <person name="Zambounis A."/>
            <person name="Wincker P."/>
            <person name="Boyen C."/>
        </authorList>
    </citation>
    <scope>NUCLEOTIDE SEQUENCE [LARGE SCALE GENOMIC DNA]</scope>
    <source>
        <strain evidence="20">cv. Stackhouse</strain>
    </source>
</reference>
<sequence>MQQTHCAGCSAQFTFTKAKHVCRACNDSFCHSCSSGKRAVPEKGHHEAVRVCDICLHAVDRRAKLLGFSSTHSSLPPNASAKSYFSDPGTMKQREAHANAMDRLKRIYKAKIRPIEQAYKFSEFYATELADGDFDARPFVLLVGGYSVGKTSFIRYMLERDFPGARIGPEPTTDRFLAVMAGRPGQAEGVMPGNAAAVDVERPFSSLSRFGVSFLSRFEVSELASPILDNISFIDTPGILSGEKQRVERGYSFEHVVEWFAERADRILLLFDGNKLDISDELKRVIECLKTHDDKIRIVLNKADMVGPQQLMRVYGALMWSLGKVIRSPEVLRINELVKRARLARVHALLVTHLRASMPYLWGHKKKQERLALRLKDEYVKVQKAHGLAIGDFPSVDKFRAGLEAFDLSEFPNLSKRLLDVAEGALARDIPKLMLEIGMSAEESGRAKHAAGDEERDGGNPFGEVGGRKDDGMKWAVSDAAKAKWDAVFQGLGPSGEPPALTGAQVRGLMLDSGLPAPALKRIWDLADVDEDGLLDGEEFALAMTLIKKARGEGISGIPEVLPTEYVPPSKR</sequence>
<dbReference type="InterPro" id="IPR000261">
    <property type="entry name" value="EH_dom"/>
</dbReference>
<dbReference type="GO" id="GO:0008270">
    <property type="term" value="F:zinc ion binding"/>
    <property type="evidence" value="ECO:0007669"/>
    <property type="project" value="UniProtKB-KW"/>
</dbReference>
<dbReference type="CDD" id="cd09913">
    <property type="entry name" value="EHD"/>
    <property type="match status" value="1"/>
</dbReference>
<comment type="subcellular location">
    <subcellularLocation>
        <location evidence="2">Cell membrane</location>
        <topology evidence="2">Peripheral membrane protein</topology>
        <orientation evidence="2">Cytoplasmic side</orientation>
    </subcellularLocation>
    <subcellularLocation>
        <location evidence="1">Endosome membrane</location>
        <topology evidence="1">Peripheral membrane protein</topology>
        <orientation evidence="1">Cytoplasmic side</orientation>
    </subcellularLocation>
</comment>
<evidence type="ECO:0000256" key="6">
    <source>
        <dbReference type="ARBA" id="ARBA00022741"/>
    </source>
</evidence>
<evidence type="ECO:0000313" key="19">
    <source>
        <dbReference type="EMBL" id="CDF37648.1"/>
    </source>
</evidence>
<dbReference type="InterPro" id="IPR002048">
    <property type="entry name" value="EF_hand_dom"/>
</dbReference>
<dbReference type="Gene3D" id="3.30.40.10">
    <property type="entry name" value="Zinc/RING finger domain, C3HC4 (zinc finger)"/>
    <property type="match status" value="1"/>
</dbReference>
<dbReference type="GO" id="GO:0005509">
    <property type="term" value="F:calcium ion binding"/>
    <property type="evidence" value="ECO:0007669"/>
    <property type="project" value="InterPro"/>
</dbReference>
<proteinExistence type="predicted"/>
<dbReference type="Pfam" id="PF18150">
    <property type="entry name" value="DUF5600"/>
    <property type="match status" value="1"/>
</dbReference>
<dbReference type="Pfam" id="PF12763">
    <property type="entry name" value="EH"/>
    <property type="match status" value="1"/>
</dbReference>
<dbReference type="CDD" id="cd00065">
    <property type="entry name" value="FYVE_like_SF"/>
    <property type="match status" value="1"/>
</dbReference>
<dbReference type="InterPro" id="IPR018247">
    <property type="entry name" value="EF_Hand_1_Ca_BS"/>
</dbReference>
<dbReference type="PROSITE" id="PS50031">
    <property type="entry name" value="EH"/>
    <property type="match status" value="1"/>
</dbReference>
<evidence type="ECO:0000256" key="14">
    <source>
        <dbReference type="SAM" id="MobiDB-lite"/>
    </source>
</evidence>
<keyword evidence="3" id="KW-1003">Cell membrane</keyword>
<dbReference type="GO" id="GO:0006897">
    <property type="term" value="P:endocytosis"/>
    <property type="evidence" value="ECO:0007669"/>
    <property type="project" value="TreeGrafter"/>
</dbReference>
<dbReference type="GO" id="GO:0005525">
    <property type="term" value="F:GTP binding"/>
    <property type="evidence" value="ECO:0007669"/>
    <property type="project" value="InterPro"/>
</dbReference>
<organism evidence="19 20">
    <name type="scientific">Chondrus crispus</name>
    <name type="common">Carrageen Irish moss</name>
    <name type="synonym">Polymorpha crispa</name>
    <dbReference type="NCBI Taxonomy" id="2769"/>
    <lineage>
        <taxon>Eukaryota</taxon>
        <taxon>Rhodophyta</taxon>
        <taxon>Florideophyceae</taxon>
        <taxon>Rhodymeniophycidae</taxon>
        <taxon>Gigartinales</taxon>
        <taxon>Gigartinaceae</taxon>
        <taxon>Chondrus</taxon>
    </lineage>
</organism>
<evidence type="ECO:0000256" key="5">
    <source>
        <dbReference type="ARBA" id="ARBA00022723"/>
    </source>
</evidence>
<dbReference type="AlphaFoldDB" id="R7QIS1"/>
<dbReference type="PROSITE" id="PS51718">
    <property type="entry name" value="G_DYNAMIN_2"/>
    <property type="match status" value="1"/>
</dbReference>
<dbReference type="CDD" id="cd00052">
    <property type="entry name" value="EH"/>
    <property type="match status" value="1"/>
</dbReference>
<dbReference type="InterPro" id="IPR031692">
    <property type="entry name" value="EHD_N"/>
</dbReference>
<evidence type="ECO:0000256" key="12">
    <source>
        <dbReference type="ARBA" id="ARBA00023136"/>
    </source>
</evidence>
<evidence type="ECO:0000259" key="17">
    <source>
        <dbReference type="PROSITE" id="PS50222"/>
    </source>
</evidence>
<dbReference type="InterPro" id="IPR027417">
    <property type="entry name" value="P-loop_NTPase"/>
</dbReference>
<dbReference type="PROSITE" id="PS50222">
    <property type="entry name" value="EF_HAND_2"/>
    <property type="match status" value="1"/>
</dbReference>
<evidence type="ECO:0000256" key="2">
    <source>
        <dbReference type="ARBA" id="ARBA00004413"/>
    </source>
</evidence>
<feature type="region of interest" description="Disordered" evidence="14">
    <location>
        <begin position="444"/>
        <end position="469"/>
    </location>
</feature>
<dbReference type="InterPro" id="IPR000306">
    <property type="entry name" value="Znf_FYVE"/>
</dbReference>
<feature type="domain" description="FYVE-type" evidence="16">
    <location>
        <begin position="1"/>
        <end position="60"/>
    </location>
</feature>
<dbReference type="Pfam" id="PF01363">
    <property type="entry name" value="FYVE"/>
    <property type="match status" value="1"/>
</dbReference>
<dbReference type="SUPFAM" id="SSF57903">
    <property type="entry name" value="FYVE/PHD zinc finger"/>
    <property type="match status" value="1"/>
</dbReference>
<dbReference type="PhylomeDB" id="R7QIS1"/>
<evidence type="ECO:0000259" key="15">
    <source>
        <dbReference type="PROSITE" id="PS50031"/>
    </source>
</evidence>
<keyword evidence="4" id="KW-0597">Phosphoprotein</keyword>
<dbReference type="InterPro" id="IPR030381">
    <property type="entry name" value="G_DYNAMIN_dom"/>
</dbReference>
<evidence type="ECO:0000256" key="8">
    <source>
        <dbReference type="ARBA" id="ARBA00022771"/>
    </source>
</evidence>
<dbReference type="Pfam" id="PF00350">
    <property type="entry name" value="Dynamin_N"/>
    <property type="match status" value="1"/>
</dbReference>
<dbReference type="PROSITE" id="PS00018">
    <property type="entry name" value="EF_HAND_1"/>
    <property type="match status" value="1"/>
</dbReference>
<dbReference type="InterPro" id="IPR013083">
    <property type="entry name" value="Znf_RING/FYVE/PHD"/>
</dbReference>
<evidence type="ECO:0000256" key="9">
    <source>
        <dbReference type="ARBA" id="ARBA00022833"/>
    </source>
</evidence>
<dbReference type="SMART" id="SM00054">
    <property type="entry name" value="EFh"/>
    <property type="match status" value="1"/>
</dbReference>
<dbReference type="SMART" id="SM00064">
    <property type="entry name" value="FYVE"/>
    <property type="match status" value="1"/>
</dbReference>
<keyword evidence="20" id="KW-1185">Reference proteome</keyword>
<keyword evidence="9" id="KW-0862">Zinc</keyword>
<evidence type="ECO:0000259" key="16">
    <source>
        <dbReference type="PROSITE" id="PS50178"/>
    </source>
</evidence>
<dbReference type="SUPFAM" id="SSF52540">
    <property type="entry name" value="P-loop containing nucleoside triphosphate hydrolases"/>
    <property type="match status" value="1"/>
</dbReference>
<dbReference type="InterPro" id="IPR040990">
    <property type="entry name" value="DUF5600"/>
</dbReference>
<accession>R7QIS1</accession>
<dbReference type="EMBL" id="HG001857">
    <property type="protein sequence ID" value="CDF37648.1"/>
    <property type="molecule type" value="Genomic_DNA"/>
</dbReference>
<dbReference type="Gene3D" id="3.40.50.300">
    <property type="entry name" value="P-loop containing nucleotide triphosphate hydrolases"/>
    <property type="match status" value="1"/>
</dbReference>
<dbReference type="Proteomes" id="UP000012073">
    <property type="component" value="Unassembled WGS sequence"/>
</dbReference>
<evidence type="ECO:0000256" key="7">
    <source>
        <dbReference type="ARBA" id="ARBA00022753"/>
    </source>
</evidence>
<dbReference type="Pfam" id="PF16880">
    <property type="entry name" value="EHD_N"/>
    <property type="match status" value="1"/>
</dbReference>
<evidence type="ECO:0000256" key="4">
    <source>
        <dbReference type="ARBA" id="ARBA00022553"/>
    </source>
</evidence>
<dbReference type="InterPro" id="IPR011011">
    <property type="entry name" value="Znf_FYVE_PHD"/>
</dbReference>
<evidence type="ECO:0000256" key="10">
    <source>
        <dbReference type="ARBA" id="ARBA00022837"/>
    </source>
</evidence>
<dbReference type="OMA" id="LMIGQYS"/>
<dbReference type="Gene3D" id="1.10.238.10">
    <property type="entry name" value="EF-hand"/>
    <property type="match status" value="1"/>
</dbReference>
<dbReference type="SMART" id="SM00027">
    <property type="entry name" value="EH"/>
    <property type="match status" value="1"/>
</dbReference>
<feature type="domain" description="EF-hand" evidence="17">
    <location>
        <begin position="515"/>
        <end position="550"/>
    </location>
</feature>
<dbReference type="GeneID" id="17325235"/>
<keyword evidence="6" id="KW-0547">Nucleotide-binding</keyword>
<evidence type="ECO:0008006" key="21">
    <source>
        <dbReference type="Google" id="ProtNLM"/>
    </source>
</evidence>
<dbReference type="GO" id="GO:0055038">
    <property type="term" value="C:recycling endosome membrane"/>
    <property type="evidence" value="ECO:0007669"/>
    <property type="project" value="UniProtKB-SubCell"/>
</dbReference>
<dbReference type="Gene3D" id="1.10.268.20">
    <property type="match status" value="1"/>
</dbReference>
<evidence type="ECO:0000256" key="1">
    <source>
        <dbReference type="ARBA" id="ARBA00004125"/>
    </source>
</evidence>
<dbReference type="InterPro" id="IPR045063">
    <property type="entry name" value="Dynamin_N"/>
</dbReference>
<evidence type="ECO:0000256" key="13">
    <source>
        <dbReference type="PROSITE-ProRule" id="PRU00091"/>
    </source>
</evidence>
<name>R7QIS1_CHOCR</name>
<dbReference type="GO" id="GO:0005886">
    <property type="term" value="C:plasma membrane"/>
    <property type="evidence" value="ECO:0007669"/>
    <property type="project" value="UniProtKB-SubCell"/>
</dbReference>
<dbReference type="PANTHER" id="PTHR11216">
    <property type="entry name" value="EH DOMAIN"/>
    <property type="match status" value="1"/>
</dbReference>
<feature type="compositionally biased region" description="Basic and acidic residues" evidence="14">
    <location>
        <begin position="444"/>
        <end position="453"/>
    </location>
</feature>
<feature type="domain" description="EH" evidence="15">
    <location>
        <begin position="481"/>
        <end position="572"/>
    </location>
</feature>
<dbReference type="KEGG" id="ccp:CHC_T00005843001"/>
<dbReference type="InterPro" id="IPR011992">
    <property type="entry name" value="EF-hand-dom_pair"/>
</dbReference>
<keyword evidence="8 13" id="KW-0863">Zinc-finger</keyword>
<dbReference type="PROSITE" id="PS50178">
    <property type="entry name" value="ZF_FYVE"/>
    <property type="match status" value="1"/>
</dbReference>
<dbReference type="SUPFAM" id="SSF47473">
    <property type="entry name" value="EF-hand"/>
    <property type="match status" value="1"/>
</dbReference>
<keyword evidence="5" id="KW-0479">Metal-binding</keyword>
<evidence type="ECO:0000259" key="18">
    <source>
        <dbReference type="PROSITE" id="PS51718"/>
    </source>
</evidence>
<keyword evidence="11" id="KW-0067">ATP-binding</keyword>
<keyword evidence="10" id="KW-0106">Calcium</keyword>
<keyword evidence="7" id="KW-0967">Endosome</keyword>
<dbReference type="RefSeq" id="XP_005717519.1">
    <property type="nucleotide sequence ID" value="XM_005717462.1"/>
</dbReference>
<feature type="domain" description="Dynamin-type G" evidence="18">
    <location>
        <begin position="134"/>
        <end position="372"/>
    </location>
</feature>
<dbReference type="GO" id="GO:0016197">
    <property type="term" value="P:endosomal transport"/>
    <property type="evidence" value="ECO:0007669"/>
    <property type="project" value="TreeGrafter"/>
</dbReference>
<dbReference type="GO" id="GO:0005524">
    <property type="term" value="F:ATP binding"/>
    <property type="evidence" value="ECO:0007669"/>
    <property type="project" value="UniProtKB-KW"/>
</dbReference>
<evidence type="ECO:0000256" key="3">
    <source>
        <dbReference type="ARBA" id="ARBA00022475"/>
    </source>
</evidence>
<dbReference type="Gramene" id="CDF37648">
    <property type="protein sequence ID" value="CDF37648"/>
    <property type="gene ID" value="CHC_T00005843001"/>
</dbReference>
<keyword evidence="12" id="KW-0472">Membrane</keyword>
<dbReference type="OrthoDB" id="1716625at2759"/>
<evidence type="ECO:0000313" key="20">
    <source>
        <dbReference type="Proteomes" id="UP000012073"/>
    </source>
</evidence>
<evidence type="ECO:0000256" key="11">
    <source>
        <dbReference type="ARBA" id="ARBA00022840"/>
    </source>
</evidence>
<dbReference type="InterPro" id="IPR017455">
    <property type="entry name" value="Znf_FYVE-rel"/>
</dbReference>
<protein>
    <recommendedName>
        <fullName evidence="21">Calmodulin</fullName>
    </recommendedName>
</protein>